<keyword evidence="2" id="KW-0831">Ubiquinone biosynthesis</keyword>
<keyword evidence="1" id="KW-0963">Cytoplasm</keyword>
<dbReference type="Proteomes" id="UP000192721">
    <property type="component" value="Unassembled WGS sequence"/>
</dbReference>
<dbReference type="Pfam" id="PF04345">
    <property type="entry name" value="Chor_lyase"/>
    <property type="match status" value="1"/>
</dbReference>
<dbReference type="GO" id="GO:0006744">
    <property type="term" value="P:ubiquinone biosynthetic process"/>
    <property type="evidence" value="ECO:0007669"/>
    <property type="project" value="UniProtKB-KW"/>
</dbReference>
<evidence type="ECO:0000313" key="5">
    <source>
        <dbReference type="EMBL" id="OQS40794.1"/>
    </source>
</evidence>
<dbReference type="InterPro" id="IPR028978">
    <property type="entry name" value="Chorismate_lyase_/UTRA_dom_sf"/>
</dbReference>
<dbReference type="PROSITE" id="PS51257">
    <property type="entry name" value="PROKAR_LIPOPROTEIN"/>
    <property type="match status" value="1"/>
</dbReference>
<dbReference type="PANTHER" id="PTHR38683:SF1">
    <property type="entry name" value="CHORISMATE PYRUVATE-LYASE"/>
    <property type="match status" value="1"/>
</dbReference>
<evidence type="ECO:0000256" key="1">
    <source>
        <dbReference type="ARBA" id="ARBA00022490"/>
    </source>
</evidence>
<proteinExistence type="predicted"/>
<keyword evidence="3 5" id="KW-0456">Lyase</keyword>
<dbReference type="PANTHER" id="PTHR38683">
    <property type="entry name" value="CHORISMATE PYRUVATE-LYASE"/>
    <property type="match status" value="1"/>
</dbReference>
<reference evidence="5 6" key="1">
    <citation type="submission" date="2017-02" db="EMBL/GenBank/DDBJ databases">
        <title>Chromobacterium haemolyticum H5244.</title>
        <authorList>
            <person name="Gulvik C.A."/>
        </authorList>
    </citation>
    <scope>NUCLEOTIDE SEQUENCE [LARGE SCALE GENOMIC DNA]</scope>
    <source>
        <strain evidence="5 6">H5244</strain>
    </source>
</reference>
<accession>A0A1W0D1C6</accession>
<evidence type="ECO:0000256" key="3">
    <source>
        <dbReference type="ARBA" id="ARBA00023239"/>
    </source>
</evidence>
<protein>
    <submittedName>
        <fullName evidence="5">Chorismate lyase</fullName>
    </submittedName>
</protein>
<dbReference type="EMBL" id="MUKV01000010">
    <property type="protein sequence ID" value="OQS40794.1"/>
    <property type="molecule type" value="Genomic_DNA"/>
</dbReference>
<gene>
    <name evidence="5" type="ORF">B0T45_10485</name>
</gene>
<evidence type="ECO:0000313" key="6">
    <source>
        <dbReference type="Proteomes" id="UP000192721"/>
    </source>
</evidence>
<dbReference type="Gene3D" id="3.40.1410.10">
    <property type="entry name" value="Chorismate lyase-like"/>
    <property type="match status" value="1"/>
</dbReference>
<dbReference type="InterPro" id="IPR007440">
    <property type="entry name" value="Chorismate--pyruvate_lyase"/>
</dbReference>
<dbReference type="AlphaFoldDB" id="A0A1W0D1C6"/>
<dbReference type="SUPFAM" id="SSF64288">
    <property type="entry name" value="Chorismate lyase-like"/>
    <property type="match status" value="1"/>
</dbReference>
<evidence type="ECO:0000256" key="4">
    <source>
        <dbReference type="ARBA" id="ARBA00023317"/>
    </source>
</evidence>
<evidence type="ECO:0000256" key="2">
    <source>
        <dbReference type="ARBA" id="ARBA00022688"/>
    </source>
</evidence>
<sequence>MRAMSHPPLWLPQPPALSAAAQSCLTEAGSLTERLQSTGRRFAVRVLRQGPDICLEDEAPQLGLAAGAPLQAREVALTLDDTPVVFARSVTRLDCAAWQPILDRGSRSLGLTLFGGLPDLLRDPLRYRLIAADHPLFAPAAQLSPHPSYPARRCRFLLRQAPLLVCELFLPELENFLL</sequence>
<dbReference type="GO" id="GO:0008813">
    <property type="term" value="F:chorismate lyase activity"/>
    <property type="evidence" value="ECO:0007669"/>
    <property type="project" value="InterPro"/>
</dbReference>
<comment type="caution">
    <text evidence="5">The sequence shown here is derived from an EMBL/GenBank/DDBJ whole genome shotgun (WGS) entry which is preliminary data.</text>
</comment>
<organism evidence="5 6">
    <name type="scientific">Chromobacterium haemolyticum</name>
    <dbReference type="NCBI Taxonomy" id="394935"/>
    <lineage>
        <taxon>Bacteria</taxon>
        <taxon>Pseudomonadati</taxon>
        <taxon>Pseudomonadota</taxon>
        <taxon>Betaproteobacteria</taxon>
        <taxon>Neisseriales</taxon>
        <taxon>Chromobacteriaceae</taxon>
        <taxon>Chromobacterium</taxon>
    </lineage>
</organism>
<keyword evidence="4" id="KW-0670">Pyruvate</keyword>
<name>A0A1W0D1C6_9NEIS</name>
<dbReference type="GO" id="GO:0005829">
    <property type="term" value="C:cytosol"/>
    <property type="evidence" value="ECO:0007669"/>
    <property type="project" value="TreeGrafter"/>
</dbReference>